<evidence type="ECO:0000313" key="3">
    <source>
        <dbReference type="Proteomes" id="UP001565368"/>
    </source>
</evidence>
<organism evidence="2 3">
    <name type="scientific">Vanrija albida</name>
    <dbReference type="NCBI Taxonomy" id="181172"/>
    <lineage>
        <taxon>Eukaryota</taxon>
        <taxon>Fungi</taxon>
        <taxon>Dikarya</taxon>
        <taxon>Basidiomycota</taxon>
        <taxon>Agaricomycotina</taxon>
        <taxon>Tremellomycetes</taxon>
        <taxon>Trichosporonales</taxon>
        <taxon>Trichosporonaceae</taxon>
        <taxon>Vanrija</taxon>
    </lineage>
</organism>
<dbReference type="RefSeq" id="XP_069212715.1">
    <property type="nucleotide sequence ID" value="XM_069349171.1"/>
</dbReference>
<evidence type="ECO:0000313" key="2">
    <source>
        <dbReference type="EMBL" id="KAL1412771.1"/>
    </source>
</evidence>
<proteinExistence type="predicted"/>
<feature type="compositionally biased region" description="Basic residues" evidence="1">
    <location>
        <begin position="49"/>
        <end position="62"/>
    </location>
</feature>
<accession>A0ABR3QEG7</accession>
<keyword evidence="3" id="KW-1185">Reference proteome</keyword>
<reference evidence="2 3" key="1">
    <citation type="submission" date="2023-08" db="EMBL/GenBank/DDBJ databases">
        <title>Annotated Genome Sequence of Vanrija albida AlHP1.</title>
        <authorList>
            <person name="Herzog R."/>
        </authorList>
    </citation>
    <scope>NUCLEOTIDE SEQUENCE [LARGE SCALE GENOMIC DNA]</scope>
    <source>
        <strain evidence="2 3">AlHP1</strain>
    </source>
</reference>
<gene>
    <name evidence="2" type="ORF">Q8F55_000518</name>
</gene>
<feature type="region of interest" description="Disordered" evidence="1">
    <location>
        <begin position="122"/>
        <end position="141"/>
    </location>
</feature>
<dbReference type="GeneID" id="95981561"/>
<sequence length="199" mass="21993">MGAVFSLPYLRLRLRRRASLGSSAPPPSPVQSTRTLVISHPRPLDGRPLPRRARTPSRRASARFKAYDRDARPGVERHASLREARPAREQRPRPRSFPPSAGLACLEEELYHLFEDDKRGSVETARVGSDESHETATESTATATTLSALEFLAGPALACTSASGLEHPPKKRALLTKHRRIEGGWDWVRAEDLSGWTSA</sequence>
<protein>
    <submittedName>
        <fullName evidence="2">Uncharacterized protein</fullName>
    </submittedName>
</protein>
<dbReference type="EMBL" id="JBBXJM010000001">
    <property type="protein sequence ID" value="KAL1412771.1"/>
    <property type="molecule type" value="Genomic_DNA"/>
</dbReference>
<feature type="region of interest" description="Disordered" evidence="1">
    <location>
        <begin position="19"/>
        <end position="100"/>
    </location>
</feature>
<comment type="caution">
    <text evidence="2">The sequence shown here is derived from an EMBL/GenBank/DDBJ whole genome shotgun (WGS) entry which is preliminary data.</text>
</comment>
<name>A0ABR3QEG7_9TREE</name>
<feature type="compositionally biased region" description="Basic and acidic residues" evidence="1">
    <location>
        <begin position="65"/>
        <end position="92"/>
    </location>
</feature>
<dbReference type="Proteomes" id="UP001565368">
    <property type="component" value="Unassembled WGS sequence"/>
</dbReference>
<evidence type="ECO:0000256" key="1">
    <source>
        <dbReference type="SAM" id="MobiDB-lite"/>
    </source>
</evidence>